<evidence type="ECO:0000256" key="3">
    <source>
        <dbReference type="ARBA" id="ARBA00022692"/>
    </source>
</evidence>
<dbReference type="AlphaFoldDB" id="A0AAW2RKP2"/>
<evidence type="ECO:0000256" key="4">
    <source>
        <dbReference type="ARBA" id="ARBA00022719"/>
    </source>
</evidence>
<feature type="transmembrane region" description="Helical" evidence="11">
    <location>
        <begin position="145"/>
        <end position="165"/>
    </location>
</feature>
<protein>
    <submittedName>
        <fullName evidence="13">Thiol-disulfide oxidoreductase LTO1</fullName>
    </submittedName>
</protein>
<keyword evidence="9" id="KW-0676">Redox-active center</keyword>
<keyword evidence="8" id="KW-1015">Disulfide bond</keyword>
<dbReference type="EMBL" id="JACGWK010000001">
    <property type="protein sequence ID" value="KAL0380619.1"/>
    <property type="molecule type" value="Genomic_DNA"/>
</dbReference>
<keyword evidence="5 11" id="KW-1133">Transmembrane helix</keyword>
<dbReference type="PANTHER" id="PTHR34573">
    <property type="entry name" value="VKC DOMAIN-CONTAINING PROTEIN"/>
    <property type="match status" value="1"/>
</dbReference>
<reference evidence="13" key="2">
    <citation type="journal article" date="2024" name="Plant">
        <title>Genomic evolution and insights into agronomic trait innovations of Sesamum species.</title>
        <authorList>
            <person name="Miao H."/>
            <person name="Wang L."/>
            <person name="Qu L."/>
            <person name="Liu H."/>
            <person name="Sun Y."/>
            <person name="Le M."/>
            <person name="Wang Q."/>
            <person name="Wei S."/>
            <person name="Zheng Y."/>
            <person name="Lin W."/>
            <person name="Duan Y."/>
            <person name="Cao H."/>
            <person name="Xiong S."/>
            <person name="Wang X."/>
            <person name="Wei L."/>
            <person name="Li C."/>
            <person name="Ma Q."/>
            <person name="Ju M."/>
            <person name="Zhao R."/>
            <person name="Li G."/>
            <person name="Mu C."/>
            <person name="Tian Q."/>
            <person name="Mei H."/>
            <person name="Zhang T."/>
            <person name="Gao T."/>
            <person name="Zhang H."/>
        </authorList>
    </citation>
    <scope>NUCLEOTIDE SEQUENCE</scope>
    <source>
        <strain evidence="13">G01</strain>
    </source>
</reference>
<reference evidence="13" key="1">
    <citation type="submission" date="2020-06" db="EMBL/GenBank/DDBJ databases">
        <authorList>
            <person name="Li T."/>
            <person name="Hu X."/>
            <person name="Zhang T."/>
            <person name="Song X."/>
            <person name="Zhang H."/>
            <person name="Dai N."/>
            <person name="Sheng W."/>
            <person name="Hou X."/>
            <person name="Wei L."/>
        </authorList>
    </citation>
    <scope>NUCLEOTIDE SEQUENCE</scope>
    <source>
        <strain evidence="13">G01</strain>
        <tissue evidence="13">Leaf</tissue>
    </source>
</reference>
<dbReference type="GO" id="GO:0016491">
    <property type="term" value="F:oxidoreductase activity"/>
    <property type="evidence" value="ECO:0007669"/>
    <property type="project" value="UniProtKB-KW"/>
</dbReference>
<evidence type="ECO:0000313" key="13">
    <source>
        <dbReference type="EMBL" id="KAL0380619.1"/>
    </source>
</evidence>
<dbReference type="GO" id="GO:0048038">
    <property type="term" value="F:quinone binding"/>
    <property type="evidence" value="ECO:0007669"/>
    <property type="project" value="UniProtKB-KW"/>
</dbReference>
<evidence type="ECO:0000256" key="9">
    <source>
        <dbReference type="ARBA" id="ARBA00023284"/>
    </source>
</evidence>
<evidence type="ECO:0000256" key="10">
    <source>
        <dbReference type="SAM" id="MobiDB-lite"/>
    </source>
</evidence>
<evidence type="ECO:0000256" key="11">
    <source>
        <dbReference type="SAM" id="Phobius"/>
    </source>
</evidence>
<evidence type="ECO:0000256" key="6">
    <source>
        <dbReference type="ARBA" id="ARBA00023002"/>
    </source>
</evidence>
<accession>A0AAW2RKP2</accession>
<name>A0AAW2RKP2_9LAMI</name>
<evidence type="ECO:0000256" key="8">
    <source>
        <dbReference type="ARBA" id="ARBA00023157"/>
    </source>
</evidence>
<dbReference type="CDD" id="cd12916">
    <property type="entry name" value="VKOR_1"/>
    <property type="match status" value="1"/>
</dbReference>
<dbReference type="PANTHER" id="PTHR34573:SF1">
    <property type="entry name" value="VITAMIN K EPOXIDE REDUCTASE DOMAIN-CONTAINING PROTEIN"/>
    <property type="match status" value="1"/>
</dbReference>
<keyword evidence="7 11" id="KW-0472">Membrane</keyword>
<dbReference type="Gene3D" id="1.20.1440.130">
    <property type="entry name" value="VKOR domain"/>
    <property type="match status" value="1"/>
</dbReference>
<dbReference type="GO" id="GO:0016020">
    <property type="term" value="C:membrane"/>
    <property type="evidence" value="ECO:0007669"/>
    <property type="project" value="UniProtKB-SubCell"/>
</dbReference>
<comment type="similarity">
    <text evidence="2">Belongs to the VKOR family.</text>
</comment>
<keyword evidence="4" id="KW-0874">Quinone</keyword>
<feature type="compositionally biased region" description="Low complexity" evidence="10">
    <location>
        <begin position="69"/>
        <end position="80"/>
    </location>
</feature>
<feature type="region of interest" description="Disordered" evidence="10">
    <location>
        <begin position="62"/>
        <end position="83"/>
    </location>
</feature>
<feature type="domain" description="Vitamin K epoxide reductase" evidence="12">
    <location>
        <begin position="89"/>
        <end position="235"/>
    </location>
</feature>
<feature type="transmembrane region" description="Helical" evidence="11">
    <location>
        <begin position="92"/>
        <end position="112"/>
    </location>
</feature>
<organism evidence="13">
    <name type="scientific">Sesamum angustifolium</name>
    <dbReference type="NCBI Taxonomy" id="2727405"/>
    <lineage>
        <taxon>Eukaryota</taxon>
        <taxon>Viridiplantae</taxon>
        <taxon>Streptophyta</taxon>
        <taxon>Embryophyta</taxon>
        <taxon>Tracheophyta</taxon>
        <taxon>Spermatophyta</taxon>
        <taxon>Magnoliopsida</taxon>
        <taxon>eudicotyledons</taxon>
        <taxon>Gunneridae</taxon>
        <taxon>Pentapetalae</taxon>
        <taxon>asterids</taxon>
        <taxon>lamiids</taxon>
        <taxon>Lamiales</taxon>
        <taxon>Pedaliaceae</taxon>
        <taxon>Sesamum</taxon>
    </lineage>
</organism>
<dbReference type="Pfam" id="PF07884">
    <property type="entry name" value="VKOR"/>
    <property type="match status" value="1"/>
</dbReference>
<proteinExistence type="inferred from homology"/>
<dbReference type="Gene3D" id="3.40.30.10">
    <property type="entry name" value="Glutaredoxin"/>
    <property type="match status" value="1"/>
</dbReference>
<evidence type="ECO:0000256" key="1">
    <source>
        <dbReference type="ARBA" id="ARBA00004141"/>
    </source>
</evidence>
<keyword evidence="6" id="KW-0560">Oxidoreductase</keyword>
<dbReference type="InterPro" id="IPR044698">
    <property type="entry name" value="VKOR/LTO1"/>
</dbReference>
<comment type="caution">
    <text evidence="13">The sequence shown here is derived from an EMBL/GenBank/DDBJ whole genome shotgun (WGS) entry which is preliminary data.</text>
</comment>
<evidence type="ECO:0000256" key="7">
    <source>
        <dbReference type="ARBA" id="ARBA00023136"/>
    </source>
</evidence>
<comment type="subcellular location">
    <subcellularLocation>
        <location evidence="1">Membrane</location>
        <topology evidence="1">Multi-pass membrane protein</topology>
    </subcellularLocation>
</comment>
<evidence type="ECO:0000259" key="12">
    <source>
        <dbReference type="SMART" id="SM00756"/>
    </source>
</evidence>
<dbReference type="InterPro" id="IPR038354">
    <property type="entry name" value="VKOR_sf"/>
</dbReference>
<dbReference type="SMART" id="SM00756">
    <property type="entry name" value="VKc"/>
    <property type="match status" value="1"/>
</dbReference>
<dbReference type="InterPro" id="IPR012932">
    <property type="entry name" value="VKOR"/>
</dbReference>
<keyword evidence="3 11" id="KW-0812">Transmembrane</keyword>
<sequence>MTPTSFFCISSSSLPFCRTPILSSPFSTYTLSAPSLPRIKKGFSGNEHLLVKVNCVSERSKQTAETESETSSSDTPSSSDFVERSSDTGISAYKWFVGLGGIGFLETAYLTYLKLTNSDAFCPTGGASCTTILTSDYSSVFGVPLPLFGMLAYGLVTVLGLQLGAKEKTFDIGKTDGEIILIGITTSMAVASAYFLYILNTEFVGELCIYCLASARFGSHDLQKLLGLQLSVAGLVVLALTASYNSVQPISSSVAATEIPYFETEIASKSSPLAISLAKHLRAIGAKLYGAFWCSHCQDQKEIFGRQAAKLLDYVECFPDGVSKGTKMAQACVDVNLEASSLLTNLDKSSMILSKNSDRGVAELRASILGVRVLEKHDKYLGLLALGERSESATFTGIVGHCEVNAMLELKDLITTGIRRPESSGTIYTFTCYTIFVRQLESMMPNFWWHNKGNSHVYRVAWKKFCKSKSVGVWVSESLNYLMMRNWRGDQSNTLLCCVLIRVIESMSGGSVAAKVPDSRPVKLTNAAPLDMKVSAFIHADVNMGSGELISNSFLPIDAIVF</sequence>
<gene>
    <name evidence="13" type="ORF">Sangu_0126200</name>
</gene>
<evidence type="ECO:0000256" key="5">
    <source>
        <dbReference type="ARBA" id="ARBA00022989"/>
    </source>
</evidence>
<feature type="transmembrane region" description="Helical" evidence="11">
    <location>
        <begin position="177"/>
        <end position="197"/>
    </location>
</feature>
<evidence type="ECO:0000256" key="2">
    <source>
        <dbReference type="ARBA" id="ARBA00006214"/>
    </source>
</evidence>